<comment type="cofactor">
    <cofactor evidence="1">
        <name>Zn(2+)</name>
        <dbReference type="ChEBI" id="CHEBI:29105"/>
    </cofactor>
</comment>
<evidence type="ECO:0000313" key="8">
    <source>
        <dbReference type="Proteomes" id="UP000069906"/>
    </source>
</evidence>
<evidence type="ECO:0000313" key="7">
    <source>
        <dbReference type="EMBL" id="AKH97865.1"/>
    </source>
</evidence>
<keyword evidence="8" id="KW-1185">Reference proteome</keyword>
<dbReference type="Proteomes" id="UP000069906">
    <property type="component" value="Chromosome"/>
</dbReference>
<reference evidence="7 8" key="1">
    <citation type="journal article" date="2015" name="ISME J.">
        <title>Elemental sulfur and acetate can support life of a novel strictly anaerobic haloarchaeon.</title>
        <authorList>
            <person name="Sorokin D.Y."/>
            <person name="Kublanov I.V."/>
            <person name="Gavrilov S.N."/>
            <person name="Rojo D."/>
            <person name="Roman P."/>
            <person name="Golyshin P.N."/>
            <person name="Slepak V.Z."/>
            <person name="Smedile F."/>
            <person name="Ferrer M."/>
            <person name="Messina E."/>
            <person name="La Cono V."/>
            <person name="Yakimov M.M."/>
        </authorList>
    </citation>
    <scope>NUCLEOTIDE SEQUENCE [LARGE SCALE GENOMIC DNA]</scope>
    <source>
        <strain evidence="7 8">HSR2</strain>
    </source>
</reference>
<dbReference type="InterPro" id="IPR050178">
    <property type="entry name" value="AspA/AstE_fam"/>
</dbReference>
<evidence type="ECO:0000259" key="6">
    <source>
        <dbReference type="Pfam" id="PF24827"/>
    </source>
</evidence>
<dbReference type="AlphaFoldDB" id="A0A0F7PCG3"/>
<proteinExistence type="predicted"/>
<dbReference type="SUPFAM" id="SSF53187">
    <property type="entry name" value="Zn-dependent exopeptidases"/>
    <property type="match status" value="1"/>
</dbReference>
<name>A0A0F7PCG3_9EURY</name>
<dbReference type="PANTHER" id="PTHR15162">
    <property type="entry name" value="ASPARTOACYLASE"/>
    <property type="match status" value="1"/>
</dbReference>
<evidence type="ECO:0000256" key="5">
    <source>
        <dbReference type="SAM" id="MobiDB-lite"/>
    </source>
</evidence>
<keyword evidence="4" id="KW-0862">Zinc</keyword>
<gene>
    <name evidence="7" type="ORF">HLASF_1380</name>
</gene>
<evidence type="ECO:0000256" key="2">
    <source>
        <dbReference type="ARBA" id="ARBA00022723"/>
    </source>
</evidence>
<sequence>MAQLGAGQPSVAIVGAIHGDEPCGARAIERLIEDDPPVRRPVKLIIANAEALERDVRYVDADLNRAFDDGVPEDALERDLAHQLASELRGMTAISIHSTQSYPYPFAIASRIDDYARDIASKLSVRALVDTGSPNLGRVFEAEADIIEVEAGLQKSDAATENAYRLVREFLTATRVLPGETTAGELPVYRMGEPIEKPDASAYEVFVENFTRVEANEPFAAADGTPLSEPNPFYPILLSSYGYADIFGFRGQKLGTVTPGQRESDGASSTRSRSRSNAQ</sequence>
<dbReference type="InterPro" id="IPR055438">
    <property type="entry name" value="AstE_AspA_cat"/>
</dbReference>
<dbReference type="PANTHER" id="PTHR15162:SF7">
    <property type="entry name" value="SUCCINYLGLUTAMATE DESUCCINYLASE"/>
    <property type="match status" value="1"/>
</dbReference>
<evidence type="ECO:0000256" key="1">
    <source>
        <dbReference type="ARBA" id="ARBA00001947"/>
    </source>
</evidence>
<dbReference type="KEGG" id="hsu:HLASF_1380"/>
<dbReference type="GO" id="GO:0046872">
    <property type="term" value="F:metal ion binding"/>
    <property type="evidence" value="ECO:0007669"/>
    <property type="project" value="UniProtKB-KW"/>
</dbReference>
<dbReference type="Pfam" id="PF24827">
    <property type="entry name" value="AstE_AspA_cat"/>
    <property type="match status" value="1"/>
</dbReference>
<keyword evidence="3" id="KW-0378">Hydrolase</keyword>
<organism evidence="7 8">
    <name type="scientific">Halanaeroarchaeum sulfurireducens</name>
    <dbReference type="NCBI Taxonomy" id="1604004"/>
    <lineage>
        <taxon>Archaea</taxon>
        <taxon>Methanobacteriati</taxon>
        <taxon>Methanobacteriota</taxon>
        <taxon>Stenosarchaea group</taxon>
        <taxon>Halobacteria</taxon>
        <taxon>Halobacteriales</taxon>
        <taxon>Halobacteriaceae</taxon>
        <taxon>Halanaeroarchaeum</taxon>
    </lineage>
</organism>
<feature type="region of interest" description="Disordered" evidence="5">
    <location>
        <begin position="254"/>
        <end position="279"/>
    </location>
</feature>
<dbReference type="EMBL" id="CP008874">
    <property type="protein sequence ID" value="AKH97865.1"/>
    <property type="molecule type" value="Genomic_DNA"/>
</dbReference>
<protein>
    <submittedName>
        <fullName evidence="7">Succinylglutamate desuccinylase/aspartoacylase</fullName>
    </submittedName>
</protein>
<dbReference type="PATRIC" id="fig|1604004.4.peg.1447"/>
<keyword evidence="2" id="KW-0479">Metal-binding</keyword>
<accession>A0A0F7PCG3</accession>
<dbReference type="GO" id="GO:0016788">
    <property type="term" value="F:hydrolase activity, acting on ester bonds"/>
    <property type="evidence" value="ECO:0007669"/>
    <property type="project" value="InterPro"/>
</dbReference>
<dbReference type="Gene3D" id="3.40.630.10">
    <property type="entry name" value="Zn peptidases"/>
    <property type="match status" value="1"/>
</dbReference>
<evidence type="ECO:0000256" key="4">
    <source>
        <dbReference type="ARBA" id="ARBA00022833"/>
    </source>
</evidence>
<evidence type="ECO:0000256" key="3">
    <source>
        <dbReference type="ARBA" id="ARBA00022801"/>
    </source>
</evidence>
<dbReference type="GO" id="GO:0005829">
    <property type="term" value="C:cytosol"/>
    <property type="evidence" value="ECO:0007669"/>
    <property type="project" value="TreeGrafter"/>
</dbReference>
<feature type="domain" description="Succinylglutamate desuccinylase/Aspartoacylase catalytic" evidence="6">
    <location>
        <begin position="9"/>
        <end position="89"/>
    </location>
</feature>
<dbReference type="HOGENOM" id="CLU_1064042_0_0_2"/>